<comment type="similarity">
    <text evidence="2">Belongs to the krueppel C2H2-type zinc-finger protein family.</text>
</comment>
<dbReference type="PANTHER" id="PTHR14196">
    <property type="entry name" value="ODD-SKIPPED - RELATED"/>
    <property type="match status" value="1"/>
</dbReference>
<feature type="domain" description="C2H2-type" evidence="14">
    <location>
        <begin position="312"/>
        <end position="339"/>
    </location>
</feature>
<dbReference type="Proteomes" id="UP000265040">
    <property type="component" value="Chromosome 22"/>
</dbReference>
<evidence type="ECO:0000256" key="3">
    <source>
        <dbReference type="ARBA" id="ARBA00022723"/>
    </source>
</evidence>
<evidence type="ECO:0000256" key="2">
    <source>
        <dbReference type="ARBA" id="ARBA00006991"/>
    </source>
</evidence>
<comment type="subcellular location">
    <subcellularLocation>
        <location evidence="1">Nucleus</location>
    </subcellularLocation>
</comment>
<evidence type="ECO:0000256" key="7">
    <source>
        <dbReference type="ARBA" id="ARBA00023015"/>
    </source>
</evidence>
<keyword evidence="10" id="KW-0539">Nucleus</keyword>
<evidence type="ECO:0000256" key="6">
    <source>
        <dbReference type="ARBA" id="ARBA00022833"/>
    </source>
</evidence>
<feature type="region of interest" description="Disordered" evidence="12">
    <location>
        <begin position="174"/>
        <end position="252"/>
    </location>
</feature>
<dbReference type="PROSITE" id="PS50097">
    <property type="entry name" value="BTB"/>
    <property type="match status" value="1"/>
</dbReference>
<dbReference type="GO" id="GO:0000977">
    <property type="term" value="F:RNA polymerase II transcription regulatory region sequence-specific DNA binding"/>
    <property type="evidence" value="ECO:0007669"/>
    <property type="project" value="TreeGrafter"/>
</dbReference>
<feature type="domain" description="C2H2-type" evidence="14">
    <location>
        <begin position="368"/>
        <end position="395"/>
    </location>
</feature>
<feature type="domain" description="C2H2-type" evidence="14">
    <location>
        <begin position="256"/>
        <end position="283"/>
    </location>
</feature>
<dbReference type="Gene3D" id="3.30.710.10">
    <property type="entry name" value="Potassium Channel Kv1.1, Chain A"/>
    <property type="match status" value="1"/>
</dbReference>
<evidence type="ECO:0000313" key="16">
    <source>
        <dbReference type="Proteomes" id="UP000265040"/>
    </source>
</evidence>
<evidence type="ECO:0008006" key="17">
    <source>
        <dbReference type="Google" id="ProtNLM"/>
    </source>
</evidence>
<feature type="region of interest" description="Disordered" evidence="12">
    <location>
        <begin position="650"/>
        <end position="669"/>
    </location>
</feature>
<evidence type="ECO:0000259" key="13">
    <source>
        <dbReference type="PROSITE" id="PS50097"/>
    </source>
</evidence>
<keyword evidence="4" id="KW-0677">Repeat</keyword>
<dbReference type="FunFam" id="3.30.160.60:FF:002343">
    <property type="entry name" value="Zinc finger protein 33A"/>
    <property type="match status" value="1"/>
</dbReference>
<dbReference type="FunFam" id="3.30.160.60:FF:001506">
    <property type="entry name" value="Zinc finger protein"/>
    <property type="match status" value="1"/>
</dbReference>
<organism evidence="15 16">
    <name type="scientific">Anabas testudineus</name>
    <name type="common">Climbing perch</name>
    <name type="synonym">Anthias testudineus</name>
    <dbReference type="NCBI Taxonomy" id="64144"/>
    <lineage>
        <taxon>Eukaryota</taxon>
        <taxon>Metazoa</taxon>
        <taxon>Chordata</taxon>
        <taxon>Craniata</taxon>
        <taxon>Vertebrata</taxon>
        <taxon>Euteleostomi</taxon>
        <taxon>Actinopterygii</taxon>
        <taxon>Neopterygii</taxon>
        <taxon>Teleostei</taxon>
        <taxon>Neoteleostei</taxon>
        <taxon>Acanthomorphata</taxon>
        <taxon>Anabantaria</taxon>
        <taxon>Anabantiformes</taxon>
        <taxon>Anabantoidei</taxon>
        <taxon>Anabantidae</taxon>
        <taxon>Anabas</taxon>
    </lineage>
</organism>
<dbReference type="GeneID" id="113147989"/>
<accession>A0A3Q1H570</accession>
<keyword evidence="3" id="KW-0479">Metal-binding</keyword>
<dbReference type="PROSITE" id="PS50157">
    <property type="entry name" value="ZINC_FINGER_C2H2_2"/>
    <property type="match status" value="8"/>
</dbReference>
<dbReference type="FunFam" id="3.30.160.60:FF:000925">
    <property type="entry name" value="Zinc finger protein 668"/>
    <property type="match status" value="1"/>
</dbReference>
<dbReference type="PANTHER" id="PTHR14196:SF12">
    <property type="entry name" value="ZINC FINGER PROTEIN 208-LIKE"/>
    <property type="match status" value="1"/>
</dbReference>
<keyword evidence="9" id="KW-0804">Transcription</keyword>
<dbReference type="GO" id="GO:0000981">
    <property type="term" value="F:DNA-binding transcription factor activity, RNA polymerase II-specific"/>
    <property type="evidence" value="ECO:0007669"/>
    <property type="project" value="TreeGrafter"/>
</dbReference>
<keyword evidence="5 11" id="KW-0863">Zinc-finger</keyword>
<dbReference type="InterPro" id="IPR013087">
    <property type="entry name" value="Znf_C2H2_type"/>
</dbReference>
<dbReference type="SMART" id="SM00355">
    <property type="entry name" value="ZnF_C2H2"/>
    <property type="match status" value="8"/>
</dbReference>
<feature type="region of interest" description="Disordered" evidence="12">
    <location>
        <begin position="138"/>
        <end position="162"/>
    </location>
</feature>
<reference evidence="15" key="1">
    <citation type="submission" date="2021-04" db="EMBL/GenBank/DDBJ databases">
        <authorList>
            <consortium name="Wellcome Sanger Institute Data Sharing"/>
        </authorList>
    </citation>
    <scope>NUCLEOTIDE SEQUENCE [LARGE SCALE GENOMIC DNA]</scope>
</reference>
<reference evidence="15" key="3">
    <citation type="submission" date="2025-09" db="UniProtKB">
        <authorList>
            <consortium name="Ensembl"/>
        </authorList>
    </citation>
    <scope>IDENTIFICATION</scope>
</reference>
<evidence type="ECO:0000256" key="5">
    <source>
        <dbReference type="ARBA" id="ARBA00022771"/>
    </source>
</evidence>
<keyword evidence="6" id="KW-0862">Zinc</keyword>
<dbReference type="FunFam" id="3.30.160.60:FF:000110">
    <property type="entry name" value="Zinc finger protein-like"/>
    <property type="match status" value="1"/>
</dbReference>
<feature type="domain" description="BTB" evidence="13">
    <location>
        <begin position="38"/>
        <end position="104"/>
    </location>
</feature>
<gene>
    <name evidence="15" type="primary">ZBTB24</name>
</gene>
<dbReference type="GO" id="GO:0008270">
    <property type="term" value="F:zinc ion binding"/>
    <property type="evidence" value="ECO:0007669"/>
    <property type="project" value="UniProtKB-KW"/>
</dbReference>
<dbReference type="Pfam" id="PF00096">
    <property type="entry name" value="zf-C2H2"/>
    <property type="match status" value="7"/>
</dbReference>
<dbReference type="FunFam" id="3.30.160.60:FF:000264">
    <property type="entry name" value="Zinc finger protein 236"/>
    <property type="match status" value="1"/>
</dbReference>
<dbReference type="InParanoid" id="A0A3Q1H570"/>
<evidence type="ECO:0000256" key="11">
    <source>
        <dbReference type="PROSITE-ProRule" id="PRU00042"/>
    </source>
</evidence>
<evidence type="ECO:0000256" key="4">
    <source>
        <dbReference type="ARBA" id="ARBA00022737"/>
    </source>
</evidence>
<dbReference type="OrthoDB" id="6365676at2759"/>
<dbReference type="FunCoup" id="A0A3Q1H570">
    <property type="interactions" value="938"/>
</dbReference>
<feature type="domain" description="C2H2-type" evidence="14">
    <location>
        <begin position="284"/>
        <end position="311"/>
    </location>
</feature>
<dbReference type="Gene3D" id="3.30.160.60">
    <property type="entry name" value="Classic Zinc Finger"/>
    <property type="match status" value="8"/>
</dbReference>
<name>A0A3Q1H570_ANATE</name>
<dbReference type="AlphaFoldDB" id="A0A3Q1H570"/>
<feature type="compositionally biased region" description="Basic residues" evidence="12">
    <location>
        <begin position="215"/>
        <end position="229"/>
    </location>
</feature>
<dbReference type="InterPro" id="IPR011333">
    <property type="entry name" value="SKP1/BTB/POZ_sf"/>
</dbReference>
<evidence type="ECO:0000256" key="1">
    <source>
        <dbReference type="ARBA" id="ARBA00004123"/>
    </source>
</evidence>
<dbReference type="STRING" id="64144.ENSATEP00000002445"/>
<dbReference type="PROSITE" id="PS00028">
    <property type="entry name" value="ZINC_FINGER_C2H2_1"/>
    <property type="match status" value="8"/>
</dbReference>
<feature type="domain" description="C2H2-type" evidence="14">
    <location>
        <begin position="452"/>
        <end position="479"/>
    </location>
</feature>
<evidence type="ECO:0000256" key="9">
    <source>
        <dbReference type="ARBA" id="ARBA00023163"/>
    </source>
</evidence>
<dbReference type="InterPro" id="IPR000210">
    <property type="entry name" value="BTB/POZ_dom"/>
</dbReference>
<dbReference type="FunFam" id="3.30.160.60:FF:000065">
    <property type="entry name" value="B-cell CLL/lymphoma 6, member B"/>
    <property type="match status" value="1"/>
</dbReference>
<feature type="compositionally biased region" description="Basic and acidic residues" evidence="12">
    <location>
        <begin position="197"/>
        <end position="206"/>
    </location>
</feature>
<evidence type="ECO:0000256" key="12">
    <source>
        <dbReference type="SAM" id="MobiDB-lite"/>
    </source>
</evidence>
<dbReference type="RefSeq" id="XP_026195195.1">
    <property type="nucleotide sequence ID" value="XM_026339410.1"/>
</dbReference>
<evidence type="ECO:0000256" key="8">
    <source>
        <dbReference type="ARBA" id="ARBA00023125"/>
    </source>
</evidence>
<feature type="domain" description="C2H2-type" evidence="14">
    <location>
        <begin position="396"/>
        <end position="423"/>
    </location>
</feature>
<feature type="domain" description="C2H2-type" evidence="14">
    <location>
        <begin position="424"/>
        <end position="451"/>
    </location>
</feature>
<evidence type="ECO:0000256" key="10">
    <source>
        <dbReference type="ARBA" id="ARBA00023242"/>
    </source>
</evidence>
<dbReference type="GeneTree" id="ENSGT00940000159373"/>
<sequence>MSEKAASRTPPCMVLYSDTHKQSILSKFHKLRKKDLLCDVTLVVEEVPFKAHKALLASSSDYFSLMFTSEDHISQSTYKLHGMTAEMFSAVLEFIYSAHVSVEASATEQLLATAALMEVSDLVKELTDFTRSAVGVRGDEAKENSTEGLHMSKCKRGRPKKNVGVTVTEQLVEGRSAQCESSEEAQAGDVDCDDVETESHPKDGADYRPGAHPSRQSKRKIRPPVKYKSYKVGNDTAGSKEPGKRGRKRKYPNTEARCEDCSKVFKNHLFLKIHQRTHTGEKPFRCPVCGKGFTQKHTLLVHQRIHTGEKPFVCPVCSKALCTKHSLREHMNLHEGEKSFDCDKCGKTFTQKRQLKSHYRVHTGKSLPECAQCHHKFMDTAQLKKHLRTHTGEKPFTCEICGKCFTAKSTLQTHIRIHRGEKPYDCNVCHKSFSDPSARRRHIASHSGKKPFTCSFCSLSFTRLDNLKTHMKSHNKERVGSTEASSAAAASPEDVRNILQLQQYQLPSSSDQEIQLVVTADVNSINFVPSQDQEISIITTEDEAAESGHPRLTLLTQPAGHVQNVALVSQGGVVDQTPQIQTISLLEGQMTHQPEQMHIITLSKEAMEHLQAHHGPSQPRQLTHQPIEQLAVTQETSQGPVGREQHNQAIHISSQSSQPISISQTSEQISNHHIQGQTFQIQAGTVSYLYTTGLPQES</sequence>
<evidence type="ECO:0000313" key="15">
    <source>
        <dbReference type="Ensembl" id="ENSATEP00000002445.1"/>
    </source>
</evidence>
<dbReference type="Ensembl" id="ENSATET00000002470.3">
    <property type="protein sequence ID" value="ENSATEP00000002445.1"/>
    <property type="gene ID" value="ENSATEG00000001726.3"/>
</dbReference>
<dbReference type="InterPro" id="IPR036236">
    <property type="entry name" value="Znf_C2H2_sf"/>
</dbReference>
<reference evidence="15" key="2">
    <citation type="submission" date="2025-08" db="UniProtKB">
        <authorList>
            <consortium name="Ensembl"/>
        </authorList>
    </citation>
    <scope>IDENTIFICATION</scope>
</reference>
<dbReference type="GO" id="GO:0005634">
    <property type="term" value="C:nucleus"/>
    <property type="evidence" value="ECO:0007669"/>
    <property type="project" value="UniProtKB-SubCell"/>
</dbReference>
<keyword evidence="7" id="KW-0805">Transcription regulation</keyword>
<dbReference type="SUPFAM" id="SSF54695">
    <property type="entry name" value="POZ domain"/>
    <property type="match status" value="1"/>
</dbReference>
<dbReference type="OMA" id="SNHHIQG"/>
<proteinExistence type="inferred from homology"/>
<keyword evidence="16" id="KW-1185">Reference proteome</keyword>
<keyword evidence="8" id="KW-0238">DNA-binding</keyword>
<feature type="region of interest" description="Disordered" evidence="12">
    <location>
        <begin position="472"/>
        <end position="491"/>
    </location>
</feature>
<protein>
    <recommendedName>
        <fullName evidence="17">Zinc finger and BTB domain containing 24</fullName>
    </recommendedName>
</protein>
<feature type="domain" description="C2H2-type" evidence="14">
    <location>
        <begin position="340"/>
        <end position="367"/>
    </location>
</feature>
<dbReference type="InterPro" id="IPR050717">
    <property type="entry name" value="C2H2-ZF_Transcription_Reg"/>
</dbReference>
<evidence type="ECO:0000259" key="14">
    <source>
        <dbReference type="PROSITE" id="PS50157"/>
    </source>
</evidence>
<dbReference type="SUPFAM" id="SSF57667">
    <property type="entry name" value="beta-beta-alpha zinc fingers"/>
    <property type="match status" value="4"/>
</dbReference>
<feature type="compositionally biased region" description="Basic residues" evidence="12">
    <location>
        <begin position="152"/>
        <end position="161"/>
    </location>
</feature>
<dbReference type="Pfam" id="PF00651">
    <property type="entry name" value="BTB"/>
    <property type="match status" value="1"/>
</dbReference>
<dbReference type="SMART" id="SM00225">
    <property type="entry name" value="BTB"/>
    <property type="match status" value="1"/>
</dbReference>